<dbReference type="EMBL" id="JNCF01000048">
    <property type="protein sequence ID" value="KGP62661.1"/>
    <property type="molecule type" value="Genomic_DNA"/>
</dbReference>
<protein>
    <submittedName>
        <fullName evidence="2">Uncharacterized protein</fullName>
    </submittedName>
</protein>
<organism evidence="2 3">
    <name type="scientific">Legionella norrlandica</name>
    <dbReference type="NCBI Taxonomy" id="1498499"/>
    <lineage>
        <taxon>Bacteria</taxon>
        <taxon>Pseudomonadati</taxon>
        <taxon>Pseudomonadota</taxon>
        <taxon>Gammaproteobacteria</taxon>
        <taxon>Legionellales</taxon>
        <taxon>Legionellaceae</taxon>
        <taxon>Legionella</taxon>
    </lineage>
</organism>
<feature type="chain" id="PRO_5001993827" evidence="1">
    <location>
        <begin position="19"/>
        <end position="80"/>
    </location>
</feature>
<dbReference type="AlphaFoldDB" id="A0A0A2SSF4"/>
<dbReference type="OrthoDB" id="5649393at2"/>
<comment type="caution">
    <text evidence="2">The sequence shown here is derived from an EMBL/GenBank/DDBJ whole genome shotgun (WGS) entry which is preliminary data.</text>
</comment>
<feature type="signal peptide" evidence="1">
    <location>
        <begin position="1"/>
        <end position="18"/>
    </location>
</feature>
<keyword evidence="1" id="KW-0732">Signal</keyword>
<keyword evidence="3" id="KW-1185">Reference proteome</keyword>
<evidence type="ECO:0000256" key="1">
    <source>
        <dbReference type="SAM" id="SignalP"/>
    </source>
</evidence>
<dbReference type="STRING" id="1498499.EP47_10570"/>
<proteinExistence type="predicted"/>
<evidence type="ECO:0000313" key="2">
    <source>
        <dbReference type="EMBL" id="KGP62661.1"/>
    </source>
</evidence>
<dbReference type="RefSeq" id="WP_035890717.1">
    <property type="nucleotide sequence ID" value="NZ_JNCF01000048.1"/>
</dbReference>
<dbReference type="Proteomes" id="UP000054422">
    <property type="component" value="Unassembled WGS sequence"/>
</dbReference>
<gene>
    <name evidence="2" type="ORF">EP47_10570</name>
</gene>
<name>A0A0A2SSF4_9GAMM</name>
<evidence type="ECO:0000313" key="3">
    <source>
        <dbReference type="Proteomes" id="UP000054422"/>
    </source>
</evidence>
<sequence>MKTVIILIIYFFSFQLQAACKCNCDPADPSLCANQNDLEHPCPVVCSSPAPGMAPMFTACPVSRITDPVTGIIRWVNTCN</sequence>
<reference evidence="2 3" key="1">
    <citation type="submission" date="2014-05" db="EMBL/GenBank/DDBJ databases">
        <authorList>
            <person name="Rizzardi K."/>
            <person name="Winiecka-Krusnell J."/>
            <person name="Ramliden M."/>
            <person name="Alm E."/>
            <person name="Andersson S."/>
            <person name="Byfors S."/>
        </authorList>
    </citation>
    <scope>NUCLEOTIDE SEQUENCE [LARGE SCALE GENOMIC DNA]</scope>
    <source>
        <strain evidence="2 3">LEGN</strain>
    </source>
</reference>
<accession>A0A0A2SSF4</accession>